<dbReference type="EMBL" id="CP042817">
    <property type="protein sequence ID" value="QEJ98081.1"/>
    <property type="molecule type" value="Genomic_DNA"/>
</dbReference>
<reference evidence="1 2" key="1">
    <citation type="submission" date="2019-08" db="EMBL/GenBank/DDBJ databases">
        <authorList>
            <person name="Kuhnert P."/>
        </authorList>
    </citation>
    <scope>NUCLEOTIDE SEQUENCE [LARGE SCALE GENOMIC DNA]</scope>
    <source>
        <strain evidence="1 2">B36.5</strain>
    </source>
</reference>
<protein>
    <submittedName>
        <fullName evidence="1">Uncharacterized protein</fullName>
    </submittedName>
</protein>
<gene>
    <name evidence="1" type="ORF">FUT82_08780</name>
</gene>
<evidence type="ECO:0000313" key="1">
    <source>
        <dbReference type="EMBL" id="QEJ98081.1"/>
    </source>
</evidence>
<dbReference type="Proteomes" id="UP000323594">
    <property type="component" value="Chromosome"/>
</dbReference>
<evidence type="ECO:0000313" key="2">
    <source>
        <dbReference type="Proteomes" id="UP000323594"/>
    </source>
</evidence>
<sequence>MVSYSPLRRVELIFVTGSFKTRKVKFCHGRQNSERARTPVVPCRSDVLKQSNLPSFKTRRLSF</sequence>
<accession>A0AAE6IUD1</accession>
<proteinExistence type="predicted"/>
<organism evidence="1 2">
    <name type="scientific">Treponema phagedenis</name>
    <dbReference type="NCBI Taxonomy" id="162"/>
    <lineage>
        <taxon>Bacteria</taxon>
        <taxon>Pseudomonadati</taxon>
        <taxon>Spirochaetota</taxon>
        <taxon>Spirochaetia</taxon>
        <taxon>Spirochaetales</taxon>
        <taxon>Treponemataceae</taxon>
        <taxon>Treponema</taxon>
    </lineage>
</organism>
<name>A0AAE6IUD1_TREPH</name>
<dbReference type="AlphaFoldDB" id="A0AAE6IUD1"/>